<dbReference type="GO" id="GO:0009039">
    <property type="term" value="F:urease activity"/>
    <property type="evidence" value="ECO:0007669"/>
    <property type="project" value="InterPro"/>
</dbReference>
<dbReference type="Proteomes" id="UP000562682">
    <property type="component" value="Unassembled WGS sequence"/>
</dbReference>
<dbReference type="PANTHER" id="PTHR33569">
    <property type="entry name" value="UREASE"/>
    <property type="match status" value="1"/>
</dbReference>
<dbReference type="PROSITE" id="PS51368">
    <property type="entry name" value="UREASE_3"/>
    <property type="match status" value="1"/>
</dbReference>
<feature type="active site" description="Proton donor" evidence="2">
    <location>
        <position position="19"/>
    </location>
</feature>
<comment type="caution">
    <text evidence="5">The sequence shown here is derived from an EMBL/GenBank/DDBJ whole genome shotgun (WGS) entry which is preliminary data.</text>
</comment>
<protein>
    <recommendedName>
        <fullName evidence="4">Urease domain-containing protein</fullName>
    </recommendedName>
</protein>
<gene>
    <name evidence="5" type="ORF">FDENT_8133</name>
</gene>
<comment type="caution">
    <text evidence="2">Lacks conserved residue(s) required for the propagation of feature annotation.</text>
</comment>
<accession>A0A8H5WZE9</accession>
<dbReference type="InterPro" id="IPR032466">
    <property type="entry name" value="Metal_Hydrolase"/>
</dbReference>
<sequence length="333" mass="36671">MPFTTNTIDSHIDTAANRHRLSKDHPDDDSFLKNRIRKEAISAKDVLHDIGAISIMSFDSQAMCRSAQVLTRSWKAAHKNKVQRGLLDEDKDTGTSASSPPTLPLPKGSATPLAALRLGSWTQLMSLMSNFRSVDQCMHPESSVLFVSQASIAKVGEVHSYYLKKEIDVVQNCRAVKKRDLKSNSAVSTVKFDPETFNLSLSIHTAQPIFEQLSLWLASVLAPKSPMITTNNGMLNDKASYPLTIPIAHATLVTYVWRALLRPIVPSAVPPLIVDDQQLAEASLFMELQPHDIESLCWNLPDLSHLELPLRSSDDGSGSPDAVMQNLHQSSLA</sequence>
<name>A0A8H5WZE9_9HYPO</name>
<evidence type="ECO:0000259" key="4">
    <source>
        <dbReference type="PROSITE" id="PS51368"/>
    </source>
</evidence>
<evidence type="ECO:0000313" key="6">
    <source>
        <dbReference type="Proteomes" id="UP000562682"/>
    </source>
</evidence>
<reference evidence="5 6" key="1">
    <citation type="submission" date="2020-05" db="EMBL/GenBank/DDBJ databases">
        <title>Identification and distribution of gene clusters putatively required for synthesis of sphingolipid metabolism inhibitors in phylogenetically diverse species of the filamentous fungus Fusarium.</title>
        <authorList>
            <person name="Kim H.-S."/>
            <person name="Busman M."/>
            <person name="Brown D.W."/>
            <person name="Divon H."/>
            <person name="Uhlig S."/>
            <person name="Proctor R.H."/>
        </authorList>
    </citation>
    <scope>NUCLEOTIDE SEQUENCE [LARGE SCALE GENOMIC DNA]</scope>
    <source>
        <strain evidence="5 6">NRRL 25311</strain>
    </source>
</reference>
<dbReference type="InterPro" id="IPR050069">
    <property type="entry name" value="Urease_subunit"/>
</dbReference>
<dbReference type="SUPFAM" id="SSF51556">
    <property type="entry name" value="Metallo-dependent hydrolases"/>
    <property type="match status" value="1"/>
</dbReference>
<evidence type="ECO:0000256" key="1">
    <source>
        <dbReference type="ARBA" id="ARBA00022801"/>
    </source>
</evidence>
<dbReference type="Gene3D" id="3.20.20.140">
    <property type="entry name" value="Metal-dependent hydrolases"/>
    <property type="match status" value="1"/>
</dbReference>
<dbReference type="GO" id="GO:0016151">
    <property type="term" value="F:nickel cation binding"/>
    <property type="evidence" value="ECO:0007669"/>
    <property type="project" value="InterPro"/>
</dbReference>
<feature type="region of interest" description="Disordered" evidence="3">
    <location>
        <begin position="82"/>
        <end position="108"/>
    </location>
</feature>
<dbReference type="EMBL" id="JAAOAK010000238">
    <property type="protein sequence ID" value="KAF5681362.1"/>
    <property type="molecule type" value="Genomic_DNA"/>
</dbReference>
<proteinExistence type="predicted"/>
<feature type="domain" description="Urease" evidence="4">
    <location>
        <begin position="1"/>
        <end position="94"/>
    </location>
</feature>
<evidence type="ECO:0000256" key="3">
    <source>
        <dbReference type="SAM" id="MobiDB-lite"/>
    </source>
</evidence>
<evidence type="ECO:0000256" key="2">
    <source>
        <dbReference type="PROSITE-ProRule" id="PRU00700"/>
    </source>
</evidence>
<dbReference type="PANTHER" id="PTHR33569:SF1">
    <property type="entry name" value="UREASE"/>
    <property type="match status" value="1"/>
</dbReference>
<evidence type="ECO:0000313" key="5">
    <source>
        <dbReference type="EMBL" id="KAF5681362.1"/>
    </source>
</evidence>
<feature type="region of interest" description="Disordered" evidence="3">
    <location>
        <begin position="311"/>
        <end position="333"/>
    </location>
</feature>
<keyword evidence="1 2" id="KW-0378">Hydrolase</keyword>
<dbReference type="AlphaFoldDB" id="A0A8H5WZE9"/>
<organism evidence="5 6">
    <name type="scientific">Fusarium denticulatum</name>
    <dbReference type="NCBI Taxonomy" id="48507"/>
    <lineage>
        <taxon>Eukaryota</taxon>
        <taxon>Fungi</taxon>
        <taxon>Dikarya</taxon>
        <taxon>Ascomycota</taxon>
        <taxon>Pezizomycotina</taxon>
        <taxon>Sordariomycetes</taxon>
        <taxon>Hypocreomycetidae</taxon>
        <taxon>Hypocreales</taxon>
        <taxon>Nectriaceae</taxon>
        <taxon>Fusarium</taxon>
        <taxon>Fusarium fujikuroi species complex</taxon>
    </lineage>
</organism>
<keyword evidence="6" id="KW-1185">Reference proteome</keyword>
<dbReference type="InterPro" id="IPR017951">
    <property type="entry name" value="Urease_asu_c"/>
</dbReference>